<dbReference type="PANTHER" id="PTHR42899:SF1">
    <property type="entry name" value="SPERMATOGENESIS-ASSOCIATED PROTEIN 20"/>
    <property type="match status" value="1"/>
</dbReference>
<proteinExistence type="predicted"/>
<dbReference type="Pfam" id="PF03190">
    <property type="entry name" value="Thioredox_DsbH"/>
    <property type="match status" value="1"/>
</dbReference>
<sequence>MPNRLSEETSPYLLQHADNPVHWQPWGPDAMREAAERDVPLLVSIGYSACHWCHVMEHESFSDPAIADSMNANFVCIKVDREERPDVDAIFMDACQAMTGHGGWPLNAFATPDGKPFWAGTYFPPQPRNNMPSWTNVLDGLASAWAEQRDELVETGSRVASRLGGAAVMSASEDVPGLGVVSAAMDNLRERFDPQNGGFGPAPKFPSTEVIEFLLSEGETRMSVETLHAMAGGGIHDQLGGGFARYAVDATWTVPHFEKMLYDNALLARAYLHGWQVSGDEGLLNTARTTLGWMLRELQAPNGGFHSALDADDSEGEGRFYSWTPALVAQALPNHADAAAACQAFGITDDGNYEDGLSVPFRAGDHPDLDRLRHTLLEARSLRPRPSTDTKIIAGWNALAISALADAGAVLGDQTYLDAATACAEHLLSALRDDRSQLLRCLRKDSGVPGVLEDNAFLLAALLDLYEATFDEHWFTEALTLAASVWNRFGDPTDGGFYSTAIDAEQLAARRKDIEDHPIPSGQSVMALALLRLHALTGEGLYLAQAEGVLKLLSSVAERAPLACGRLMLAISVHAQGVNEVAIIGPDPKPFLEQLRSKLRRNTVVACAANGDDSRLPLIKGRTAQDGITTAYVCRDFACQMPVIAPGDLAQQLGD</sequence>
<name>A0A6J7DRL1_9ZZZZ</name>
<dbReference type="Gene3D" id="1.50.10.10">
    <property type="match status" value="1"/>
</dbReference>
<dbReference type="Gene3D" id="3.40.30.10">
    <property type="entry name" value="Glutaredoxin"/>
    <property type="match status" value="1"/>
</dbReference>
<dbReference type="InterPro" id="IPR008928">
    <property type="entry name" value="6-hairpin_glycosidase_sf"/>
</dbReference>
<evidence type="ECO:0000259" key="1">
    <source>
        <dbReference type="Pfam" id="PF03190"/>
    </source>
</evidence>
<dbReference type="PANTHER" id="PTHR42899">
    <property type="entry name" value="SPERMATOGENESIS-ASSOCIATED PROTEIN 20"/>
    <property type="match status" value="1"/>
</dbReference>
<dbReference type="InterPro" id="IPR024705">
    <property type="entry name" value="Ssp411"/>
</dbReference>
<reference evidence="2" key="1">
    <citation type="submission" date="2020-05" db="EMBL/GenBank/DDBJ databases">
        <authorList>
            <person name="Chiriac C."/>
            <person name="Salcher M."/>
            <person name="Ghai R."/>
            <person name="Kavagutti S V."/>
        </authorList>
    </citation>
    <scope>NUCLEOTIDE SEQUENCE</scope>
</reference>
<organism evidence="2">
    <name type="scientific">freshwater metagenome</name>
    <dbReference type="NCBI Taxonomy" id="449393"/>
    <lineage>
        <taxon>unclassified sequences</taxon>
        <taxon>metagenomes</taxon>
        <taxon>ecological metagenomes</taxon>
    </lineage>
</organism>
<feature type="domain" description="Spermatogenesis-associated protein 20-like TRX" evidence="1">
    <location>
        <begin position="2"/>
        <end position="163"/>
    </location>
</feature>
<dbReference type="EMBL" id="CAFBLU010000009">
    <property type="protein sequence ID" value="CAB4871324.1"/>
    <property type="molecule type" value="Genomic_DNA"/>
</dbReference>
<dbReference type="SUPFAM" id="SSF48208">
    <property type="entry name" value="Six-hairpin glycosidases"/>
    <property type="match status" value="1"/>
</dbReference>
<gene>
    <name evidence="2" type="ORF">UFOPK3444_00743</name>
</gene>
<evidence type="ECO:0000313" key="2">
    <source>
        <dbReference type="EMBL" id="CAB4871324.1"/>
    </source>
</evidence>
<protein>
    <submittedName>
        <fullName evidence="2">Unannotated protein</fullName>
    </submittedName>
</protein>
<dbReference type="InterPro" id="IPR012341">
    <property type="entry name" value="6hp_glycosidase-like_sf"/>
</dbReference>
<dbReference type="InterPro" id="IPR036249">
    <property type="entry name" value="Thioredoxin-like_sf"/>
</dbReference>
<dbReference type="SUPFAM" id="SSF52833">
    <property type="entry name" value="Thioredoxin-like"/>
    <property type="match status" value="1"/>
</dbReference>
<dbReference type="InterPro" id="IPR004879">
    <property type="entry name" value="Ssp411-like_TRX"/>
</dbReference>
<dbReference type="GO" id="GO:0005975">
    <property type="term" value="P:carbohydrate metabolic process"/>
    <property type="evidence" value="ECO:0007669"/>
    <property type="project" value="InterPro"/>
</dbReference>
<dbReference type="AlphaFoldDB" id="A0A6J7DRL1"/>
<dbReference type="PIRSF" id="PIRSF006402">
    <property type="entry name" value="UCP006402_thioredoxin"/>
    <property type="match status" value="1"/>
</dbReference>
<accession>A0A6J7DRL1</accession>
<dbReference type="CDD" id="cd02955">
    <property type="entry name" value="SSP411"/>
    <property type="match status" value="1"/>
</dbReference>